<dbReference type="Pfam" id="PF13604">
    <property type="entry name" value="AAA_30"/>
    <property type="match status" value="1"/>
</dbReference>
<sequence length="430" mass="47799">MDLAANRTQYSGVDIGALLHVRGPSVMDTDVVKRHFEANPDQQEAFDNVINSRQPSFNASQKQAAQRVTRSSTGLELIVGPPGTGKTDLGQTIVEGLAQCNFKVLVCSSKHEAVDVAFRKFQAITRLPVSQYFRWIDETPPNLQLSQNNSEIRVIFTTNAASCPGTLCKFFRPQVVFVEEASSATTQDLAVPLASYMQSTKLVVLTGDPKQLQPNRPSANVDESAEVSSRSHFEILLKEHEADHTMLKTSYRMTGELGGWINSEFYDHKVNFQGAPNPPLDASMEAILTPLKKTQAWNGRRRMAIDVSTRADEQLAVYSSPSPGTLSHCNDMEATLIVEFIHRALAHPIDESQGQQRILPQDMLIISPYMSQIQLVKKKLLEKRIPSLKVSDLRLKTTSQAQGSEASIVLVSLVRTNPFRPLDIGFIKRW</sequence>
<evidence type="ECO:0000313" key="6">
    <source>
        <dbReference type="EMBL" id="KAK0640239.1"/>
    </source>
</evidence>
<gene>
    <name evidence="6" type="primary">dna2_0</name>
    <name evidence="6" type="ORF">DIS24_g9542</name>
</gene>
<keyword evidence="7" id="KW-1185">Reference proteome</keyword>
<dbReference type="Gene3D" id="3.40.50.300">
    <property type="entry name" value="P-loop containing nucleotide triphosphate hydrolases"/>
    <property type="match status" value="2"/>
</dbReference>
<dbReference type="GO" id="GO:0016787">
    <property type="term" value="F:hydrolase activity"/>
    <property type="evidence" value="ECO:0007669"/>
    <property type="project" value="UniProtKB-KW"/>
</dbReference>
<accession>A0AA39XUB6</accession>
<comment type="caution">
    <text evidence="6">The sequence shown here is derived from an EMBL/GenBank/DDBJ whole genome shotgun (WGS) entry which is preliminary data.</text>
</comment>
<keyword evidence="2" id="KW-0378">Hydrolase</keyword>
<dbReference type="GO" id="GO:0005524">
    <property type="term" value="F:ATP binding"/>
    <property type="evidence" value="ECO:0007669"/>
    <property type="project" value="UniProtKB-KW"/>
</dbReference>
<dbReference type="SUPFAM" id="SSF52540">
    <property type="entry name" value="P-loop containing nucleoside triphosphate hydrolases"/>
    <property type="match status" value="1"/>
</dbReference>
<dbReference type="PANTHER" id="PTHR43788">
    <property type="entry name" value="DNA2/NAM7 HELICASE FAMILY MEMBER"/>
    <property type="match status" value="1"/>
</dbReference>
<dbReference type="PANTHER" id="PTHR43788:SF16">
    <property type="entry name" value="HELICASE WITH ZINC FINGER 2"/>
    <property type="match status" value="1"/>
</dbReference>
<dbReference type="AlphaFoldDB" id="A0AA39XUB6"/>
<keyword evidence="3 6" id="KW-0347">Helicase</keyword>
<reference evidence="6" key="1">
    <citation type="submission" date="2023-06" db="EMBL/GenBank/DDBJ databases">
        <title>Multi-omics analyses reveal the molecular pathogenesis toolkit of Lasiodiplodia hormozganensis, a cross-kingdom pathogen.</title>
        <authorList>
            <person name="Felix C."/>
            <person name="Meneses R."/>
            <person name="Goncalves M.F.M."/>
            <person name="Tilleman L."/>
            <person name="Duarte A.S."/>
            <person name="Jorrin-Novo J.V."/>
            <person name="Van De Peer Y."/>
            <person name="Deforce D."/>
            <person name="Van Nieuwerburgh F."/>
            <person name="Esteves A.C."/>
            <person name="Alves A."/>
        </authorList>
    </citation>
    <scope>NUCLEOTIDE SEQUENCE</scope>
    <source>
        <strain evidence="6">CBS 339.90</strain>
    </source>
</reference>
<evidence type="ECO:0000256" key="2">
    <source>
        <dbReference type="ARBA" id="ARBA00022801"/>
    </source>
</evidence>
<proteinExistence type="predicted"/>
<feature type="domain" description="DNA2/NAM7 helicase-like C-terminal" evidence="5">
    <location>
        <begin position="229"/>
        <end position="429"/>
    </location>
</feature>
<dbReference type="GO" id="GO:0043139">
    <property type="term" value="F:5'-3' DNA helicase activity"/>
    <property type="evidence" value="ECO:0007669"/>
    <property type="project" value="TreeGrafter"/>
</dbReference>
<evidence type="ECO:0000256" key="3">
    <source>
        <dbReference type="ARBA" id="ARBA00022806"/>
    </source>
</evidence>
<evidence type="ECO:0000256" key="4">
    <source>
        <dbReference type="ARBA" id="ARBA00022840"/>
    </source>
</evidence>
<organism evidence="6 7">
    <name type="scientific">Lasiodiplodia hormozganensis</name>
    <dbReference type="NCBI Taxonomy" id="869390"/>
    <lineage>
        <taxon>Eukaryota</taxon>
        <taxon>Fungi</taxon>
        <taxon>Dikarya</taxon>
        <taxon>Ascomycota</taxon>
        <taxon>Pezizomycotina</taxon>
        <taxon>Dothideomycetes</taxon>
        <taxon>Dothideomycetes incertae sedis</taxon>
        <taxon>Botryosphaeriales</taxon>
        <taxon>Botryosphaeriaceae</taxon>
        <taxon>Lasiodiplodia</taxon>
    </lineage>
</organism>
<dbReference type="InterPro" id="IPR050534">
    <property type="entry name" value="Coronavir_polyprotein_1ab"/>
</dbReference>
<dbReference type="EMBL" id="JAUJDW010000086">
    <property type="protein sequence ID" value="KAK0640239.1"/>
    <property type="molecule type" value="Genomic_DNA"/>
</dbReference>
<evidence type="ECO:0000313" key="7">
    <source>
        <dbReference type="Proteomes" id="UP001175001"/>
    </source>
</evidence>
<keyword evidence="1" id="KW-0547">Nucleotide-binding</keyword>
<evidence type="ECO:0000259" key="5">
    <source>
        <dbReference type="Pfam" id="PF13087"/>
    </source>
</evidence>
<dbReference type="Pfam" id="PF13087">
    <property type="entry name" value="AAA_12"/>
    <property type="match status" value="1"/>
</dbReference>
<name>A0AA39XUB6_9PEZI</name>
<keyword evidence="4" id="KW-0067">ATP-binding</keyword>
<dbReference type="Proteomes" id="UP001175001">
    <property type="component" value="Unassembled WGS sequence"/>
</dbReference>
<dbReference type="InterPro" id="IPR041679">
    <property type="entry name" value="DNA2/NAM7-like_C"/>
</dbReference>
<dbReference type="InterPro" id="IPR027417">
    <property type="entry name" value="P-loop_NTPase"/>
</dbReference>
<protein>
    <submittedName>
        <fullName evidence="6">DNA replication ATP-dependent helicase/nuclease DNA2</fullName>
    </submittedName>
</protein>
<evidence type="ECO:0000256" key="1">
    <source>
        <dbReference type="ARBA" id="ARBA00022741"/>
    </source>
</evidence>